<organism evidence="3 4">
    <name type="scientific">Anaeramoeba ignava</name>
    <name type="common">Anaerobic marine amoeba</name>
    <dbReference type="NCBI Taxonomy" id="1746090"/>
    <lineage>
        <taxon>Eukaryota</taxon>
        <taxon>Metamonada</taxon>
        <taxon>Anaeramoebidae</taxon>
        <taxon>Anaeramoeba</taxon>
    </lineage>
</organism>
<dbReference type="PANTHER" id="PTHR12210">
    <property type="entry name" value="DULLARD PROTEIN PHOSPHATASE"/>
    <property type="match status" value="1"/>
</dbReference>
<dbReference type="NCBIfam" id="TIGR02251">
    <property type="entry name" value="HIF-SF_euk"/>
    <property type="match status" value="1"/>
</dbReference>
<feature type="region of interest" description="Disordered" evidence="1">
    <location>
        <begin position="67"/>
        <end position="97"/>
    </location>
</feature>
<feature type="region of interest" description="Disordered" evidence="1">
    <location>
        <begin position="23"/>
        <end position="42"/>
    </location>
</feature>
<dbReference type="InterPro" id="IPR036412">
    <property type="entry name" value="HAD-like_sf"/>
</dbReference>
<accession>A0A9Q0RBD6</accession>
<dbReference type="FunFam" id="3.40.50.1000:FF:000093">
    <property type="entry name" value="NLI interacting factor-like phosphatase family protein"/>
    <property type="match status" value="1"/>
</dbReference>
<dbReference type="Gene3D" id="3.40.50.1000">
    <property type="entry name" value="HAD superfamily/HAD-like"/>
    <property type="match status" value="1"/>
</dbReference>
<feature type="domain" description="FCP1 homology" evidence="2">
    <location>
        <begin position="124"/>
        <end position="282"/>
    </location>
</feature>
<dbReference type="PROSITE" id="PS50969">
    <property type="entry name" value="FCP1"/>
    <property type="match status" value="1"/>
</dbReference>
<feature type="compositionally biased region" description="Basic and acidic residues" evidence="1">
    <location>
        <begin position="71"/>
        <end position="83"/>
    </location>
</feature>
<dbReference type="CDD" id="cd07521">
    <property type="entry name" value="HAD_FCP1-like"/>
    <property type="match status" value="1"/>
</dbReference>
<reference evidence="3" key="1">
    <citation type="submission" date="2022-10" db="EMBL/GenBank/DDBJ databases">
        <title>Novel sulphate-reducing endosymbionts in the free-living metamonad Anaeramoeba.</title>
        <authorList>
            <person name="Jerlstrom-Hultqvist J."/>
            <person name="Cepicka I."/>
            <person name="Gallot-Lavallee L."/>
            <person name="Salas-Leiva D."/>
            <person name="Curtis B.A."/>
            <person name="Zahonova K."/>
            <person name="Pipaliya S."/>
            <person name="Dacks J."/>
            <person name="Roger A.J."/>
        </authorList>
    </citation>
    <scope>NUCLEOTIDE SEQUENCE</scope>
    <source>
        <strain evidence="3">BMAN</strain>
    </source>
</reference>
<keyword evidence="4" id="KW-1185">Reference proteome</keyword>
<dbReference type="Pfam" id="PF03031">
    <property type="entry name" value="NIF"/>
    <property type="match status" value="1"/>
</dbReference>
<comment type="caution">
    <text evidence="3">The sequence shown here is derived from an EMBL/GenBank/DDBJ whole genome shotgun (WGS) entry which is preliminary data.</text>
</comment>
<sequence length="297" mass="34735">MELFSRSLKKRNVFLSEKKLKETDQNQQIEIKKPEENEKQTNSIQKKFSIISFIFSFCLKSQTKSKSKTKSKPESEPKKDEKSFLAIESETETESSNDEVDKYEYNFYCTKQPLFNLLGEKSDLDFTKKTLVLDLDETLVHSSFDEIKSCDYQFDVCIENQDYTIFVQKRPGVDKFLSKVTKIFEVVIFTSSDSIYADEVIDYLDKKKRIKKRLYRESCIQHRGYLVKDLSTLGRKIDEIIIIDNTPSSYLFQSANSIPITTWIDDPNDSELLKLIPFMEKLAVTKDPVQKSLKQFQ</sequence>
<dbReference type="AlphaFoldDB" id="A0A9Q0RBD6"/>
<dbReference type="GO" id="GO:0016791">
    <property type="term" value="F:phosphatase activity"/>
    <property type="evidence" value="ECO:0007669"/>
    <property type="project" value="InterPro"/>
</dbReference>
<dbReference type="OrthoDB" id="277011at2759"/>
<evidence type="ECO:0000256" key="1">
    <source>
        <dbReference type="SAM" id="MobiDB-lite"/>
    </source>
</evidence>
<dbReference type="SMART" id="SM00577">
    <property type="entry name" value="CPDc"/>
    <property type="match status" value="1"/>
</dbReference>
<proteinExistence type="predicted"/>
<evidence type="ECO:0000313" key="4">
    <source>
        <dbReference type="Proteomes" id="UP001149090"/>
    </source>
</evidence>
<feature type="compositionally biased region" description="Basic and acidic residues" evidence="1">
    <location>
        <begin position="23"/>
        <end position="39"/>
    </location>
</feature>
<dbReference type="InterPro" id="IPR023214">
    <property type="entry name" value="HAD_sf"/>
</dbReference>
<dbReference type="InterPro" id="IPR050365">
    <property type="entry name" value="TIM50"/>
</dbReference>
<protein>
    <submittedName>
        <fullName evidence="3">Ctd small phosphatase-like protein</fullName>
    </submittedName>
</protein>
<dbReference type="OMA" id="WFDNDED"/>
<name>A0A9Q0RBD6_ANAIG</name>
<dbReference type="InterPro" id="IPR004274">
    <property type="entry name" value="FCP1_dom"/>
</dbReference>
<dbReference type="InterPro" id="IPR011948">
    <property type="entry name" value="Dullard_phosphatase"/>
</dbReference>
<evidence type="ECO:0000313" key="3">
    <source>
        <dbReference type="EMBL" id="KAJ5074022.1"/>
    </source>
</evidence>
<dbReference type="EMBL" id="JAPDFW010000070">
    <property type="protein sequence ID" value="KAJ5074022.1"/>
    <property type="molecule type" value="Genomic_DNA"/>
</dbReference>
<gene>
    <name evidence="3" type="ORF">M0811_00650</name>
</gene>
<dbReference type="Proteomes" id="UP001149090">
    <property type="component" value="Unassembled WGS sequence"/>
</dbReference>
<evidence type="ECO:0000259" key="2">
    <source>
        <dbReference type="PROSITE" id="PS50969"/>
    </source>
</evidence>
<dbReference type="SUPFAM" id="SSF56784">
    <property type="entry name" value="HAD-like"/>
    <property type="match status" value="1"/>
</dbReference>